<dbReference type="PANTHER" id="PTHR30435">
    <property type="entry name" value="FLAGELLAR PROTEIN"/>
    <property type="match status" value="1"/>
</dbReference>
<keyword evidence="2" id="KW-0975">Bacterial flagellum</keyword>
<dbReference type="SUPFAM" id="SSF117143">
    <property type="entry name" value="Flagellar hook protein flgE"/>
    <property type="match status" value="1"/>
</dbReference>
<dbReference type="EMBL" id="CP060204">
    <property type="protein sequence ID" value="QNH55179.1"/>
    <property type="molecule type" value="Genomic_DNA"/>
</dbReference>
<accession>A0A7G7VM36</accession>
<keyword evidence="6" id="KW-0282">Flagellum</keyword>
<name>A0A7G7VM36_9FIRM</name>
<comment type="subcellular location">
    <subcellularLocation>
        <location evidence="2">Bacterial flagellum basal body</location>
    </subcellularLocation>
</comment>
<dbReference type="InterPro" id="IPR053967">
    <property type="entry name" value="LlgE_F_G-like_D1"/>
</dbReference>
<feature type="domain" description="Flagellar basal body rod protein N-terminal" evidence="3">
    <location>
        <begin position="5"/>
        <end position="35"/>
    </location>
</feature>
<protein>
    <submittedName>
        <fullName evidence="6">Flagellar hook-basal body protein</fullName>
    </submittedName>
</protein>
<dbReference type="InterPro" id="IPR037925">
    <property type="entry name" value="FlgE/F/G-like"/>
</dbReference>
<proteinExistence type="inferred from homology"/>
<dbReference type="GO" id="GO:0009425">
    <property type="term" value="C:bacterial-type flagellum basal body"/>
    <property type="evidence" value="ECO:0007669"/>
    <property type="project" value="UniProtKB-SubCell"/>
</dbReference>
<keyword evidence="6" id="KW-0966">Cell projection</keyword>
<dbReference type="Proteomes" id="UP000515480">
    <property type="component" value="Chromosome"/>
</dbReference>
<dbReference type="GO" id="GO:0071978">
    <property type="term" value="P:bacterial-type flagellum-dependent swarming motility"/>
    <property type="evidence" value="ECO:0007669"/>
    <property type="project" value="TreeGrafter"/>
</dbReference>
<evidence type="ECO:0000256" key="2">
    <source>
        <dbReference type="RuleBase" id="RU362116"/>
    </source>
</evidence>
<keyword evidence="6" id="KW-0969">Cilium</keyword>
<dbReference type="Pfam" id="PF06429">
    <property type="entry name" value="Flg_bbr_C"/>
    <property type="match status" value="1"/>
</dbReference>
<evidence type="ECO:0000256" key="1">
    <source>
        <dbReference type="ARBA" id="ARBA00009677"/>
    </source>
</evidence>
<dbReference type="PROSITE" id="PS00588">
    <property type="entry name" value="FLAGELLA_BB_ROD"/>
    <property type="match status" value="1"/>
</dbReference>
<evidence type="ECO:0000259" key="4">
    <source>
        <dbReference type="Pfam" id="PF06429"/>
    </source>
</evidence>
<sequence length="267" mass="29199">MWRGLYIAASGMITETKHTDMIANNLANASTTGYKRDDMAIREFEPMLLRRINDNSADTKVTSFKGFRVEGNRAPIVGTLGLGSAVDEIATEHLQGAMQTTGNTYDFAISGQGYFVVNTIDGPRYTRDGGFYRSTNGTLLNMRGQEVLSSRGRSIRIPENAQRVNVSSDGRIYADGAEVAQLGFVQFAGKNAVIKQGDNLYRPQEGARPQQATGTIEQGMLEMSNTSIVTEMVELINNYRVYEAGSKAVQTQDTLLDKAVNDVGRTS</sequence>
<dbReference type="InterPro" id="IPR010930">
    <property type="entry name" value="Flg_bb/hook_C_dom"/>
</dbReference>
<organism evidence="6 7">
    <name type="scientific">Selenomonas timonae</name>
    <dbReference type="NCBI Taxonomy" id="2754044"/>
    <lineage>
        <taxon>Bacteria</taxon>
        <taxon>Bacillati</taxon>
        <taxon>Bacillota</taxon>
        <taxon>Negativicutes</taxon>
        <taxon>Selenomonadales</taxon>
        <taxon>Selenomonadaceae</taxon>
        <taxon>Selenomonas</taxon>
    </lineage>
</organism>
<dbReference type="AlphaFoldDB" id="A0A7G7VM36"/>
<dbReference type="NCBIfam" id="TIGR03506">
    <property type="entry name" value="FlgEFG_subfam"/>
    <property type="match status" value="1"/>
</dbReference>
<feature type="domain" description="Flagellar basal-body/hook protein C-terminal" evidence="4">
    <location>
        <begin position="218"/>
        <end position="261"/>
    </location>
</feature>
<dbReference type="Pfam" id="PF00460">
    <property type="entry name" value="Flg_bb_rod"/>
    <property type="match status" value="1"/>
</dbReference>
<dbReference type="Pfam" id="PF22692">
    <property type="entry name" value="LlgE_F_G_D1"/>
    <property type="match status" value="1"/>
</dbReference>
<dbReference type="PANTHER" id="PTHR30435:SF19">
    <property type="entry name" value="FLAGELLAR BASAL-BODY ROD PROTEIN FLGG"/>
    <property type="match status" value="1"/>
</dbReference>
<feature type="domain" description="Flagellar hook protein FlgE/F/G-like D1" evidence="5">
    <location>
        <begin position="108"/>
        <end position="174"/>
    </location>
</feature>
<dbReference type="KEGG" id="stim:H1B31_04400"/>
<reference evidence="6 7" key="1">
    <citation type="submission" date="2020-07" db="EMBL/GenBank/DDBJ databases">
        <title>Complete genome and description of Selenomonas timonensis sp. nov., a new bacterium isolated from a gingivitis subject.</title>
        <authorList>
            <person name="Antezack A."/>
        </authorList>
    </citation>
    <scope>NUCLEOTIDE SEQUENCE [LARGE SCALE GENOMIC DNA]</scope>
    <source>
        <strain evidence="6 7">Marseille-Q3039</strain>
    </source>
</reference>
<evidence type="ECO:0000259" key="5">
    <source>
        <dbReference type="Pfam" id="PF22692"/>
    </source>
</evidence>
<evidence type="ECO:0000313" key="7">
    <source>
        <dbReference type="Proteomes" id="UP000515480"/>
    </source>
</evidence>
<dbReference type="InterPro" id="IPR020013">
    <property type="entry name" value="Flagellar_FlgE/F/G"/>
</dbReference>
<keyword evidence="7" id="KW-1185">Reference proteome</keyword>
<dbReference type="InterPro" id="IPR019776">
    <property type="entry name" value="Flagellar_basal_body_rod_CS"/>
</dbReference>
<gene>
    <name evidence="6" type="ORF">H1B31_04400</name>
</gene>
<comment type="similarity">
    <text evidence="1 2">Belongs to the flagella basal body rod proteins family.</text>
</comment>
<evidence type="ECO:0000313" key="6">
    <source>
        <dbReference type="EMBL" id="QNH55179.1"/>
    </source>
</evidence>
<dbReference type="RefSeq" id="WP_009656409.1">
    <property type="nucleotide sequence ID" value="NZ_CP060204.1"/>
</dbReference>
<dbReference type="InterPro" id="IPR001444">
    <property type="entry name" value="Flag_bb_rod_N"/>
</dbReference>
<evidence type="ECO:0000259" key="3">
    <source>
        <dbReference type="Pfam" id="PF00460"/>
    </source>
</evidence>